<evidence type="ECO:0000313" key="9">
    <source>
        <dbReference type="EMBL" id="MFC3477385.1"/>
    </source>
</evidence>
<dbReference type="InterPro" id="IPR003691">
    <property type="entry name" value="FluC"/>
</dbReference>
<comment type="subcellular location">
    <subcellularLocation>
        <location evidence="1 8">Cell membrane</location>
        <topology evidence="1 8">Multi-pass membrane protein</topology>
    </subcellularLocation>
</comment>
<comment type="caution">
    <text evidence="9">The sequence shown here is derived from an EMBL/GenBank/DDBJ whole genome shotgun (WGS) entry which is preliminary data.</text>
</comment>
<dbReference type="HAMAP" id="MF_00454">
    <property type="entry name" value="FluC"/>
    <property type="match status" value="1"/>
</dbReference>
<comment type="similarity">
    <text evidence="6 8">Belongs to the fluoride channel Fluc/FEX (TC 1.A.43) family.</text>
</comment>
<dbReference type="Proteomes" id="UP001595660">
    <property type="component" value="Unassembled WGS sequence"/>
</dbReference>
<dbReference type="AlphaFoldDB" id="A0ABD5NDJ6"/>
<evidence type="ECO:0000256" key="4">
    <source>
        <dbReference type="ARBA" id="ARBA00022989"/>
    </source>
</evidence>
<feature type="transmembrane region" description="Helical" evidence="8">
    <location>
        <begin position="90"/>
        <end position="114"/>
    </location>
</feature>
<keyword evidence="5 8" id="KW-0472">Membrane</keyword>
<evidence type="ECO:0000256" key="6">
    <source>
        <dbReference type="ARBA" id="ARBA00035120"/>
    </source>
</evidence>
<feature type="transmembrane region" description="Helical" evidence="8">
    <location>
        <begin position="31"/>
        <end position="52"/>
    </location>
</feature>
<dbReference type="PANTHER" id="PTHR28259">
    <property type="entry name" value="FLUORIDE EXPORT PROTEIN 1-RELATED"/>
    <property type="match status" value="1"/>
</dbReference>
<comment type="function">
    <text evidence="8">Fluoride-specific ion channel. Important for reducing fluoride concentration in the cell, thus reducing its toxicity.</text>
</comment>
<dbReference type="PANTHER" id="PTHR28259:SF1">
    <property type="entry name" value="FLUORIDE EXPORT PROTEIN 1-RELATED"/>
    <property type="match status" value="1"/>
</dbReference>
<feature type="transmembrane region" description="Helical" evidence="8">
    <location>
        <begin position="59"/>
        <end position="78"/>
    </location>
</feature>
<dbReference type="GO" id="GO:0140114">
    <property type="term" value="P:cellular detoxification of fluoride"/>
    <property type="evidence" value="ECO:0007669"/>
    <property type="project" value="UniProtKB-UniRule"/>
</dbReference>
<protein>
    <recommendedName>
        <fullName evidence="8">Fluoride-specific ion channel FluC</fullName>
    </recommendedName>
</protein>
<keyword evidence="8" id="KW-0915">Sodium</keyword>
<dbReference type="GO" id="GO:0005886">
    <property type="term" value="C:plasma membrane"/>
    <property type="evidence" value="ECO:0007669"/>
    <property type="project" value="UniProtKB-SubCell"/>
</dbReference>
<keyword evidence="8" id="KW-0407">Ion channel</keyword>
<evidence type="ECO:0000256" key="8">
    <source>
        <dbReference type="HAMAP-Rule" id="MF_00454"/>
    </source>
</evidence>
<keyword evidence="8" id="KW-0479">Metal-binding</keyword>
<gene>
    <name evidence="8 9" type="primary">crcB</name>
    <name evidence="8" type="synonym">fluC</name>
    <name evidence="9" type="ORF">ACFOKC_06570</name>
</gene>
<keyword evidence="10" id="KW-1185">Reference proteome</keyword>
<dbReference type="RefSeq" id="WP_232571488.1">
    <property type="nucleotide sequence ID" value="NZ_CP089466.1"/>
</dbReference>
<keyword evidence="2 8" id="KW-1003">Cell membrane</keyword>
<evidence type="ECO:0000313" key="10">
    <source>
        <dbReference type="Proteomes" id="UP001595660"/>
    </source>
</evidence>
<name>A0ABD5NDJ6_9EURY</name>
<evidence type="ECO:0000256" key="5">
    <source>
        <dbReference type="ARBA" id="ARBA00023136"/>
    </source>
</evidence>
<comment type="catalytic activity">
    <reaction evidence="7">
        <text>fluoride(in) = fluoride(out)</text>
        <dbReference type="Rhea" id="RHEA:76159"/>
        <dbReference type="ChEBI" id="CHEBI:17051"/>
    </reaction>
    <physiologicalReaction direction="left-to-right" evidence="7">
        <dbReference type="Rhea" id="RHEA:76160"/>
    </physiologicalReaction>
</comment>
<dbReference type="GO" id="GO:0046872">
    <property type="term" value="F:metal ion binding"/>
    <property type="evidence" value="ECO:0007669"/>
    <property type="project" value="UniProtKB-KW"/>
</dbReference>
<dbReference type="GeneID" id="69116688"/>
<accession>A0ABD5NDJ6</accession>
<dbReference type="GO" id="GO:0062054">
    <property type="term" value="F:fluoride channel activity"/>
    <property type="evidence" value="ECO:0007669"/>
    <property type="project" value="UniProtKB-UniRule"/>
</dbReference>
<keyword evidence="4 8" id="KW-1133">Transmembrane helix</keyword>
<comment type="activity regulation">
    <text evidence="8">Na(+) is not transported, but it plays an essential structural role and its presence is essential for fluoride channel function.</text>
</comment>
<organism evidence="9 10">
    <name type="scientific">Halobacterium litoreum</name>
    <dbReference type="NCBI Taxonomy" id="2039234"/>
    <lineage>
        <taxon>Archaea</taxon>
        <taxon>Methanobacteriati</taxon>
        <taxon>Methanobacteriota</taxon>
        <taxon>Stenosarchaea group</taxon>
        <taxon>Halobacteria</taxon>
        <taxon>Halobacteriales</taxon>
        <taxon>Halobacteriaceae</taxon>
        <taxon>Halobacterium</taxon>
    </lineage>
</organism>
<proteinExistence type="inferred from homology"/>
<reference evidence="9 10" key="1">
    <citation type="journal article" date="2019" name="Int. J. Syst. Evol. Microbiol.">
        <title>The Global Catalogue of Microorganisms (GCM) 10K type strain sequencing project: providing services to taxonomists for standard genome sequencing and annotation.</title>
        <authorList>
            <consortium name="The Broad Institute Genomics Platform"/>
            <consortium name="The Broad Institute Genome Sequencing Center for Infectious Disease"/>
            <person name="Wu L."/>
            <person name="Ma J."/>
        </authorList>
    </citation>
    <scope>NUCLEOTIDE SEQUENCE [LARGE SCALE GENOMIC DNA]</scope>
    <source>
        <strain evidence="9 10">CGMCC 1.12562</strain>
    </source>
</reference>
<dbReference type="Pfam" id="PF02537">
    <property type="entry name" value="CRCB"/>
    <property type="match status" value="1"/>
</dbReference>
<evidence type="ECO:0000256" key="3">
    <source>
        <dbReference type="ARBA" id="ARBA00022692"/>
    </source>
</evidence>
<dbReference type="EMBL" id="JBHRWN010000002">
    <property type="protein sequence ID" value="MFC3477385.1"/>
    <property type="molecule type" value="Genomic_DNA"/>
</dbReference>
<feature type="binding site" evidence="8">
    <location>
        <position position="68"/>
    </location>
    <ligand>
        <name>Na(+)</name>
        <dbReference type="ChEBI" id="CHEBI:29101"/>
        <note>structural</note>
    </ligand>
</feature>
<keyword evidence="3 8" id="KW-0812">Transmembrane</keyword>
<keyword evidence="8" id="KW-0813">Transport</keyword>
<sequence>MLPPAHLVGTGGALGAVLRYAVEQYVTVEGYPASTLTVNVLGTFVLAALTFANAGNDAMLLFGTGVCGSFTTFSSFSVDVVGLVENERYAVAAGHALGNLAGAAAGVGLAWLLFA</sequence>
<evidence type="ECO:0000256" key="7">
    <source>
        <dbReference type="ARBA" id="ARBA00035585"/>
    </source>
</evidence>
<keyword evidence="8" id="KW-0406">Ion transport</keyword>
<evidence type="ECO:0000256" key="2">
    <source>
        <dbReference type="ARBA" id="ARBA00022475"/>
    </source>
</evidence>
<evidence type="ECO:0000256" key="1">
    <source>
        <dbReference type="ARBA" id="ARBA00004651"/>
    </source>
</evidence>
<dbReference type="NCBIfam" id="TIGR00494">
    <property type="entry name" value="crcB"/>
    <property type="match status" value="1"/>
</dbReference>
<feature type="binding site" evidence="8">
    <location>
        <position position="71"/>
    </location>
    <ligand>
        <name>Na(+)</name>
        <dbReference type="ChEBI" id="CHEBI:29101"/>
        <note>structural</note>
    </ligand>
</feature>